<gene>
    <name evidence="2" type="ORF">N2K95_01245</name>
</gene>
<reference evidence="2" key="1">
    <citation type="submission" date="2022-09" db="EMBL/GenBank/DDBJ databases">
        <title>Novel species in genus Arthrobacter.</title>
        <authorList>
            <person name="Liu Y."/>
        </authorList>
    </citation>
    <scope>NUCLEOTIDE SEQUENCE</scope>
    <source>
        <strain evidence="2">Zg-Y815</strain>
    </source>
</reference>
<proteinExistence type="predicted"/>
<dbReference type="EMBL" id="CP104275">
    <property type="protein sequence ID" value="UWX97353.1"/>
    <property type="molecule type" value="Genomic_DNA"/>
</dbReference>
<feature type="coiled-coil region" evidence="1">
    <location>
        <begin position="362"/>
        <end position="393"/>
    </location>
</feature>
<evidence type="ECO:0000256" key="1">
    <source>
        <dbReference type="SAM" id="Coils"/>
    </source>
</evidence>
<accession>A0ABY5YQZ4</accession>
<name>A0ABY5YQZ4_9MICC</name>
<keyword evidence="1" id="KW-0175">Coiled coil</keyword>
<keyword evidence="3" id="KW-1185">Reference proteome</keyword>
<sequence length="503" mass="56344">MLVPPIKAVGDLTQAPWLQDAFPDMLWVCAVISSRGANLGMKIVAEVVDLAQDLSSSADSSLDDAPPSVVITGTLTSFDRVPAERRALFLETLEVSGLYERAFPTELRRALLSYETIPSRWLLEYVSLPESVADSTVQEDILRPVVFDSIHGQSDVATKAKIMVVRAYLYAGKLRLPPQIAQEWFSILAKYPNGITEEERVRIEPSMRATYLTLSGLEGEEQTDSAGGVWARDFWRDNWTMFKCERTTAVDTSPDDMTNDGVMDAHRRWMDELGELHTAALSVSESADPDLYLPDRYEVLTGLVFRQIESVHAMIHSPALWHMDRAAGTTRGLIETRIVFKWILTQDDGIFLRFKEYGRGKLKLYKLHLEELRDSLEEKSEELDTEIDHLTSVVNGDIWEEFQDISIAGNFASVDTRKMAESVGLIDDYRLIFSPASAAVHGEWGPISQYTLVRCANPLHRGHRIPSVTGNRDVSSFSVDFALKLLRNLIGDYRAALGSAGNK</sequence>
<evidence type="ECO:0000313" key="3">
    <source>
        <dbReference type="Proteomes" id="UP001059859"/>
    </source>
</evidence>
<protein>
    <submittedName>
        <fullName evidence="2">DUF5677 domain-containing protein</fullName>
    </submittedName>
</protein>
<evidence type="ECO:0000313" key="2">
    <source>
        <dbReference type="EMBL" id="UWX97353.1"/>
    </source>
</evidence>
<organism evidence="2 3">
    <name type="scientific">Arthrobacter zhaoxinii</name>
    <dbReference type="NCBI Taxonomy" id="2964616"/>
    <lineage>
        <taxon>Bacteria</taxon>
        <taxon>Bacillati</taxon>
        <taxon>Actinomycetota</taxon>
        <taxon>Actinomycetes</taxon>
        <taxon>Micrococcales</taxon>
        <taxon>Micrococcaceae</taxon>
        <taxon>Arthrobacter</taxon>
    </lineage>
</organism>
<dbReference type="InterPro" id="IPR043733">
    <property type="entry name" value="DUF5677"/>
</dbReference>
<dbReference type="RefSeq" id="WP_260652564.1">
    <property type="nucleotide sequence ID" value="NZ_CP104275.1"/>
</dbReference>
<dbReference type="Pfam" id="PF18928">
    <property type="entry name" value="DUF5677"/>
    <property type="match status" value="1"/>
</dbReference>
<dbReference type="Proteomes" id="UP001059859">
    <property type="component" value="Chromosome"/>
</dbReference>